<dbReference type="EMBL" id="FOAT01000004">
    <property type="protein sequence ID" value="SEK64266.1"/>
    <property type="molecule type" value="Genomic_DNA"/>
</dbReference>
<name>A0A1H7IP96_RUMAL</name>
<dbReference type="InterPro" id="IPR052344">
    <property type="entry name" value="Transposase-related"/>
</dbReference>
<evidence type="ECO:0000313" key="3">
    <source>
        <dbReference type="EMBL" id="SEK64266.1"/>
    </source>
</evidence>
<dbReference type="Pfam" id="PF13005">
    <property type="entry name" value="zf-IS66"/>
    <property type="match status" value="1"/>
</dbReference>
<dbReference type="InterPro" id="IPR024474">
    <property type="entry name" value="Znf_dom_IS66"/>
</dbReference>
<gene>
    <name evidence="3" type="ORF">SAMN05216469_10431</name>
</gene>
<protein>
    <submittedName>
        <fullName evidence="3">Transposase</fullName>
    </submittedName>
</protein>
<proteinExistence type="predicted"/>
<dbReference type="AlphaFoldDB" id="A0A1H7IP96"/>
<dbReference type="Proteomes" id="UP000186015">
    <property type="component" value="Unassembled WGS sequence"/>
</dbReference>
<dbReference type="PANTHER" id="PTHR33678">
    <property type="entry name" value="BLL1576 PROTEIN"/>
    <property type="match status" value="1"/>
</dbReference>
<organism evidence="3 4">
    <name type="scientific">Ruminococcus albus</name>
    <dbReference type="NCBI Taxonomy" id="1264"/>
    <lineage>
        <taxon>Bacteria</taxon>
        <taxon>Bacillati</taxon>
        <taxon>Bacillota</taxon>
        <taxon>Clostridia</taxon>
        <taxon>Eubacteriales</taxon>
        <taxon>Oscillospiraceae</taxon>
        <taxon>Ruminococcus</taxon>
    </lineage>
</organism>
<evidence type="ECO:0000313" key="4">
    <source>
        <dbReference type="Proteomes" id="UP000186015"/>
    </source>
</evidence>
<dbReference type="InterPro" id="IPR004291">
    <property type="entry name" value="Transposase_IS66_central"/>
</dbReference>
<dbReference type="Pfam" id="PF03050">
    <property type="entry name" value="DDE_Tnp_IS66"/>
    <property type="match status" value="1"/>
</dbReference>
<feature type="domain" description="Transposase IS66 zinc-finger binding" evidence="2">
    <location>
        <begin position="49"/>
        <end position="92"/>
    </location>
</feature>
<accession>A0A1H7IP96</accession>
<feature type="domain" description="Transposase IS66 central" evidence="1">
    <location>
        <begin position="117"/>
        <end position="331"/>
    </location>
</feature>
<sequence>MFGKEEKSVYKEHGTITVPEHKRKKKRTYDDWMSSLPVKEEHHEIKDPVCEICGAKMVEIGDEKAYDELVYSPAKFYIRRHIVHKYKYPECGEKPEERDEPCHIIRAPYPHAMIPGSYCSPELLAHIVYEKYGKAVPLHRQEKDFNSKRIPLLKATMSNWVGAAAEKWCLPVVEKMHEMLIAGQIIHADETTVQVLHEEGRKATSVSRMWVYCNGKMNDRNIIIFDYQPTRKGEHPSNFLKGFIGYLVCDGYDAYNAVESAKRCGCMTHTRRGFIQALPNDQKLHNTSVAAKAVEYFNKIYHEENLLADSSTEYRYEQRLAKIKPLLDEFFA</sequence>
<reference evidence="3 4" key="1">
    <citation type="submission" date="2016-10" db="EMBL/GenBank/DDBJ databases">
        <authorList>
            <person name="de Groot N.N."/>
        </authorList>
    </citation>
    <scope>NUCLEOTIDE SEQUENCE [LARGE SCALE GENOMIC DNA]</scope>
    <source>
        <strain evidence="3 4">KH2T6</strain>
    </source>
</reference>
<evidence type="ECO:0000259" key="2">
    <source>
        <dbReference type="Pfam" id="PF13005"/>
    </source>
</evidence>
<evidence type="ECO:0000259" key="1">
    <source>
        <dbReference type="Pfam" id="PF03050"/>
    </source>
</evidence>
<dbReference type="PANTHER" id="PTHR33678:SF1">
    <property type="entry name" value="BLL1576 PROTEIN"/>
    <property type="match status" value="1"/>
</dbReference>
<dbReference type="NCBIfam" id="NF033517">
    <property type="entry name" value="transpos_IS66"/>
    <property type="match status" value="1"/>
</dbReference>